<dbReference type="GO" id="GO:0003723">
    <property type="term" value="F:RNA binding"/>
    <property type="evidence" value="ECO:0007669"/>
    <property type="project" value="UniProtKB-UniRule"/>
</dbReference>
<keyword evidence="3" id="KW-0508">mRNA splicing</keyword>
<dbReference type="PROSITE" id="PS50102">
    <property type="entry name" value="RRM"/>
    <property type="match status" value="1"/>
</dbReference>
<keyword evidence="4" id="KW-0694">RNA-binding</keyword>
<dbReference type="GO" id="GO:0008380">
    <property type="term" value="P:RNA splicing"/>
    <property type="evidence" value="ECO:0007669"/>
    <property type="project" value="UniProtKB-KW"/>
</dbReference>
<dbReference type="GO" id="GO:0005681">
    <property type="term" value="C:spliceosomal complex"/>
    <property type="evidence" value="ECO:0007669"/>
    <property type="project" value="UniProtKB-KW"/>
</dbReference>
<dbReference type="InterPro" id="IPR012677">
    <property type="entry name" value="Nucleotide-bd_a/b_plait_sf"/>
</dbReference>
<comment type="caution">
    <text evidence="6">The sequence shown here is derived from an EMBL/GenBank/DDBJ whole genome shotgun (WGS) entry which is preliminary data.</text>
</comment>
<dbReference type="SMART" id="SM00360">
    <property type="entry name" value="RRM"/>
    <property type="match status" value="1"/>
</dbReference>
<keyword evidence="2" id="KW-0747">Spliceosome</keyword>
<dbReference type="SUPFAM" id="SSF54928">
    <property type="entry name" value="RNA-binding domain, RBD"/>
    <property type="match status" value="1"/>
</dbReference>
<evidence type="ECO:0000256" key="3">
    <source>
        <dbReference type="ARBA" id="ARBA00023187"/>
    </source>
</evidence>
<dbReference type="Proteomes" id="UP000245207">
    <property type="component" value="Unassembled WGS sequence"/>
</dbReference>
<evidence type="ECO:0000259" key="5">
    <source>
        <dbReference type="PROSITE" id="PS50102"/>
    </source>
</evidence>
<feature type="domain" description="RRM" evidence="5">
    <location>
        <begin position="17"/>
        <end position="94"/>
    </location>
</feature>
<evidence type="ECO:0000256" key="4">
    <source>
        <dbReference type="PROSITE-ProRule" id="PRU00176"/>
    </source>
</evidence>
<sequence length="136" mass="15325">MAARSRSNEDQVRSISKSVFVTNFPDSTTSSDLWRLCQTYGTVVDVFIPNRHSKVGKRYAFVRFIKVFNVERLVGNLCTLWIGRMHLQANMARFEHSSAPSSRTPHSARPAAATTSFVSAVKGVCPLLYMPLLPWF</sequence>
<dbReference type="InterPro" id="IPR050907">
    <property type="entry name" value="SRSF"/>
</dbReference>
<dbReference type="EMBL" id="PKPP01009672">
    <property type="protein sequence ID" value="PWA47733.1"/>
    <property type="molecule type" value="Genomic_DNA"/>
</dbReference>
<dbReference type="Pfam" id="PF00076">
    <property type="entry name" value="RRM_1"/>
    <property type="match status" value="1"/>
</dbReference>
<keyword evidence="1" id="KW-0507">mRNA processing</keyword>
<dbReference type="OrthoDB" id="1749483at2759"/>
<dbReference type="CDD" id="cd00590">
    <property type="entry name" value="RRM_SF"/>
    <property type="match status" value="1"/>
</dbReference>
<dbReference type="AlphaFoldDB" id="A0A2U1LFF5"/>
<organism evidence="6 7">
    <name type="scientific">Artemisia annua</name>
    <name type="common">Sweet wormwood</name>
    <dbReference type="NCBI Taxonomy" id="35608"/>
    <lineage>
        <taxon>Eukaryota</taxon>
        <taxon>Viridiplantae</taxon>
        <taxon>Streptophyta</taxon>
        <taxon>Embryophyta</taxon>
        <taxon>Tracheophyta</taxon>
        <taxon>Spermatophyta</taxon>
        <taxon>Magnoliopsida</taxon>
        <taxon>eudicotyledons</taxon>
        <taxon>Gunneridae</taxon>
        <taxon>Pentapetalae</taxon>
        <taxon>asterids</taxon>
        <taxon>campanulids</taxon>
        <taxon>Asterales</taxon>
        <taxon>Asteraceae</taxon>
        <taxon>Asteroideae</taxon>
        <taxon>Anthemideae</taxon>
        <taxon>Artemisiinae</taxon>
        <taxon>Artemisia</taxon>
    </lineage>
</organism>
<reference evidence="6 7" key="1">
    <citation type="journal article" date="2018" name="Mol. Plant">
        <title>The genome of Artemisia annua provides insight into the evolution of Asteraceae family and artemisinin biosynthesis.</title>
        <authorList>
            <person name="Shen Q."/>
            <person name="Zhang L."/>
            <person name="Liao Z."/>
            <person name="Wang S."/>
            <person name="Yan T."/>
            <person name="Shi P."/>
            <person name="Liu M."/>
            <person name="Fu X."/>
            <person name="Pan Q."/>
            <person name="Wang Y."/>
            <person name="Lv Z."/>
            <person name="Lu X."/>
            <person name="Zhang F."/>
            <person name="Jiang W."/>
            <person name="Ma Y."/>
            <person name="Chen M."/>
            <person name="Hao X."/>
            <person name="Li L."/>
            <person name="Tang Y."/>
            <person name="Lv G."/>
            <person name="Zhou Y."/>
            <person name="Sun X."/>
            <person name="Brodelius P.E."/>
            <person name="Rose J.K.C."/>
            <person name="Tang K."/>
        </authorList>
    </citation>
    <scope>NUCLEOTIDE SEQUENCE [LARGE SCALE GENOMIC DNA]</scope>
    <source>
        <strain evidence="7">cv. Huhao1</strain>
        <tissue evidence="6">Leaf</tissue>
    </source>
</reference>
<evidence type="ECO:0000313" key="6">
    <source>
        <dbReference type="EMBL" id="PWA47733.1"/>
    </source>
</evidence>
<dbReference type="InterPro" id="IPR035979">
    <property type="entry name" value="RBD_domain_sf"/>
</dbReference>
<protein>
    <recommendedName>
        <fullName evidence="5">RRM domain-containing protein</fullName>
    </recommendedName>
</protein>
<proteinExistence type="predicted"/>
<name>A0A2U1LFF5_ARTAN</name>
<evidence type="ECO:0000256" key="2">
    <source>
        <dbReference type="ARBA" id="ARBA00022728"/>
    </source>
</evidence>
<dbReference type="GO" id="GO:0006397">
    <property type="term" value="P:mRNA processing"/>
    <property type="evidence" value="ECO:0007669"/>
    <property type="project" value="UniProtKB-KW"/>
</dbReference>
<evidence type="ECO:0000256" key="1">
    <source>
        <dbReference type="ARBA" id="ARBA00022664"/>
    </source>
</evidence>
<dbReference type="Gene3D" id="3.30.70.330">
    <property type="match status" value="1"/>
</dbReference>
<gene>
    <name evidence="6" type="ORF">CTI12_AA498410</name>
</gene>
<evidence type="ECO:0000313" key="7">
    <source>
        <dbReference type="Proteomes" id="UP000245207"/>
    </source>
</evidence>
<dbReference type="PANTHER" id="PTHR23147">
    <property type="entry name" value="SERINE/ARGININE RICH SPLICING FACTOR"/>
    <property type="match status" value="1"/>
</dbReference>
<dbReference type="InterPro" id="IPR000504">
    <property type="entry name" value="RRM_dom"/>
</dbReference>
<keyword evidence="7" id="KW-1185">Reference proteome</keyword>
<accession>A0A2U1LFF5</accession>